<proteinExistence type="predicted"/>
<feature type="compositionally biased region" description="Basic and acidic residues" evidence="2">
    <location>
        <begin position="215"/>
        <end position="225"/>
    </location>
</feature>
<keyword evidence="1" id="KW-0175">Coiled coil</keyword>
<dbReference type="GO" id="GO:0031410">
    <property type="term" value="C:cytoplasmic vesicle"/>
    <property type="evidence" value="ECO:0007669"/>
    <property type="project" value="TreeGrafter"/>
</dbReference>
<feature type="region of interest" description="Disordered" evidence="2">
    <location>
        <begin position="710"/>
        <end position="786"/>
    </location>
</feature>
<evidence type="ECO:0000313" key="4">
    <source>
        <dbReference type="WBParaSite" id="scaffold320_cov234.g795"/>
    </source>
</evidence>
<feature type="compositionally biased region" description="Polar residues" evidence="2">
    <location>
        <begin position="227"/>
        <end position="236"/>
    </location>
</feature>
<dbReference type="PANTHER" id="PTHR14826:SF14">
    <property type="entry name" value="ANGIOMOTIN_C DOMAIN-CONTAINING PROTEIN"/>
    <property type="match status" value="1"/>
</dbReference>
<evidence type="ECO:0000256" key="2">
    <source>
        <dbReference type="SAM" id="MobiDB-lite"/>
    </source>
</evidence>
<dbReference type="Proteomes" id="UP000887561">
    <property type="component" value="Unplaced"/>
</dbReference>
<dbReference type="InterPro" id="IPR051747">
    <property type="entry name" value="Angiomotin-like"/>
</dbReference>
<feature type="compositionally biased region" description="Polar residues" evidence="2">
    <location>
        <begin position="714"/>
        <end position="724"/>
    </location>
</feature>
<dbReference type="GO" id="GO:0030334">
    <property type="term" value="P:regulation of cell migration"/>
    <property type="evidence" value="ECO:0007669"/>
    <property type="project" value="TreeGrafter"/>
</dbReference>
<feature type="compositionally biased region" description="Low complexity" evidence="2">
    <location>
        <begin position="732"/>
        <end position="751"/>
    </location>
</feature>
<dbReference type="GO" id="GO:0030036">
    <property type="term" value="P:actin cytoskeleton organization"/>
    <property type="evidence" value="ECO:0007669"/>
    <property type="project" value="TreeGrafter"/>
</dbReference>
<feature type="coiled-coil region" evidence="1">
    <location>
        <begin position="400"/>
        <end position="547"/>
    </location>
</feature>
<dbReference type="GO" id="GO:0005886">
    <property type="term" value="C:plasma membrane"/>
    <property type="evidence" value="ECO:0007669"/>
    <property type="project" value="TreeGrafter"/>
</dbReference>
<keyword evidence="3" id="KW-1185">Reference proteome</keyword>
<feature type="region of interest" description="Disordered" evidence="2">
    <location>
        <begin position="198"/>
        <end position="236"/>
    </location>
</feature>
<feature type="coiled-coil region" evidence="1">
    <location>
        <begin position="276"/>
        <end position="352"/>
    </location>
</feature>
<dbReference type="PANTHER" id="PTHR14826">
    <property type="entry name" value="ANGIOMOTIN"/>
    <property type="match status" value="1"/>
</dbReference>
<sequence length="967" mass="109352">MSPPTRTIEDVYNEIVAVRTSVTQIRTDVDAIRQSVRRVEKRNLEFAADLETLGHSVHHLSGRVQALELNRDEENQPPVVRPAGNVQGENGGGGFNLNNGKNNSNIASSWPIIVNENALNEASILPHLLHEANEQQVIETMEENEEVCDEDQLQNMIENYSKHVIKQTQNQQMEQTNKNSSKIAERKLNLLRITAQQQQTPMSHSHPCLFLDGTKSNEDSGKRPDNLPQQTTKTTTEVPFKNNLYKSESDRTEKISTNQQLENENKFLNGIQQQNVDQNSTNLIQQKQQIEKLQRKCSRLEQLESSYRKIEKDYEQMLCQQERREELSKIAIQKLEHQLRVLDAENEQLRSQNANIGAIFGVQQKTGEVNNDQQIHFLLNELIPKNNELLVIQERQRLELDAQSATLEEQRTHIEVLEKALANAQERLAAKERVAIDAAAVVDKCSHLQRILQEALEDKQRQKEQHGRQVAQLEMELTQLRLQLAKENNSQAIGSLGRKGGAIAAAGCANNNTPEATDEMLKLKKELNQKEERISQLETSLLQIQRRFGGGMEQQQQKNLKNCGGGTEIEAMTIRWEIEKAEKERRIQELLDDKMRIQMQWAEERRSLDVRVRMLEKDLRHFMGSQSSLASSGGAGSGIGGYYPTELNEHNSPFSSIRGSKFFHRSTAELPTSARGATLYDERIASQDVMARMEELGRKLAEKRNRIIERPPTLNIQKPSNLQMNRVPADLPSPQRQQIRSQSRSSSSEQPLAHADISPGSEDQPSNGGTPLYRQSASSTSSSSKKRYLVNASASQLNAYLEQLPEATRRRLAGDRVSSGGFHLMAGIERNGGVSNRREGGCRRLLRDHSVETRKGNVVTELTAPPPPPNYQEAAQQRRETQPPPPYQGHQQLRQMHQMASIEEPGQEPPPIPPMPAYIQQQQQQRNGKAVNVVEVKEEEGDSDTLTGHKQLVFRRSSLGNQNLIDK</sequence>
<feature type="compositionally biased region" description="Polar residues" evidence="2">
    <location>
        <begin position="761"/>
        <end position="775"/>
    </location>
</feature>
<evidence type="ECO:0000313" key="3">
    <source>
        <dbReference type="Proteomes" id="UP000887561"/>
    </source>
</evidence>
<reference evidence="4" key="1">
    <citation type="submission" date="2022-11" db="UniProtKB">
        <authorList>
            <consortium name="WormBaseParasite"/>
        </authorList>
    </citation>
    <scope>IDENTIFICATION</scope>
</reference>
<evidence type="ECO:0000256" key="1">
    <source>
        <dbReference type="SAM" id="Coils"/>
    </source>
</evidence>
<dbReference type="AlphaFoldDB" id="A0A915M9L6"/>
<protein>
    <submittedName>
        <fullName evidence="4">Uncharacterized protein</fullName>
    </submittedName>
</protein>
<feature type="compositionally biased region" description="Pro residues" evidence="2">
    <location>
        <begin position="907"/>
        <end position="916"/>
    </location>
</feature>
<dbReference type="WBParaSite" id="scaffold320_cov234.g795">
    <property type="protein sequence ID" value="scaffold320_cov234.g795"/>
    <property type="gene ID" value="scaffold320_cov234.g795"/>
</dbReference>
<organism evidence="3 4">
    <name type="scientific">Meloidogyne javanica</name>
    <name type="common">Root-knot nematode worm</name>
    <dbReference type="NCBI Taxonomy" id="6303"/>
    <lineage>
        <taxon>Eukaryota</taxon>
        <taxon>Metazoa</taxon>
        <taxon>Ecdysozoa</taxon>
        <taxon>Nematoda</taxon>
        <taxon>Chromadorea</taxon>
        <taxon>Rhabditida</taxon>
        <taxon>Tylenchina</taxon>
        <taxon>Tylenchomorpha</taxon>
        <taxon>Tylenchoidea</taxon>
        <taxon>Meloidogynidae</taxon>
        <taxon>Meloidogyninae</taxon>
        <taxon>Meloidogyne</taxon>
        <taxon>Meloidogyne incognita group</taxon>
    </lineage>
</organism>
<accession>A0A915M9L6</accession>
<name>A0A915M9L6_MELJA</name>
<feature type="region of interest" description="Disordered" evidence="2">
    <location>
        <begin position="859"/>
        <end position="950"/>
    </location>
</feature>
<dbReference type="GO" id="GO:0005923">
    <property type="term" value="C:bicellular tight junction"/>
    <property type="evidence" value="ECO:0007669"/>
    <property type="project" value="TreeGrafter"/>
</dbReference>